<keyword evidence="1" id="KW-0812">Transmembrane</keyword>
<keyword evidence="3" id="KW-1185">Reference proteome</keyword>
<sequence>MGISHMGVVKRVDLMAALAAFAFLGAIVMGVF</sequence>
<protein>
    <submittedName>
        <fullName evidence="2">Uncharacterized protein</fullName>
    </submittedName>
</protein>
<keyword evidence="1" id="KW-0472">Membrane</keyword>
<accession>A0ABS2T343</accession>
<name>A0ABS2T343_9HYPH</name>
<comment type="caution">
    <text evidence="2">The sequence shown here is derived from an EMBL/GenBank/DDBJ whole genome shotgun (WGS) entry which is preliminary data.</text>
</comment>
<evidence type="ECO:0000256" key="1">
    <source>
        <dbReference type="SAM" id="Phobius"/>
    </source>
</evidence>
<dbReference type="EMBL" id="JAFBCY010000001">
    <property type="protein sequence ID" value="MBM7850593.1"/>
    <property type="molecule type" value="Genomic_DNA"/>
</dbReference>
<reference evidence="2 3" key="1">
    <citation type="submission" date="2021-01" db="EMBL/GenBank/DDBJ databases">
        <title>Genomic Encyclopedia of Type Strains, Phase IV (KMG-IV): sequencing the most valuable type-strain genomes for metagenomic binning, comparative biology and taxonomic classification.</title>
        <authorList>
            <person name="Goeker M."/>
        </authorList>
    </citation>
    <scope>NUCLEOTIDE SEQUENCE [LARGE SCALE GENOMIC DNA]</scope>
    <source>
        <strain evidence="2 3">DSM 6130</strain>
    </source>
</reference>
<evidence type="ECO:0000313" key="3">
    <source>
        <dbReference type="Proteomes" id="UP000758856"/>
    </source>
</evidence>
<dbReference type="Proteomes" id="UP000758856">
    <property type="component" value="Unassembled WGS sequence"/>
</dbReference>
<proteinExistence type="predicted"/>
<gene>
    <name evidence="2" type="ORF">JOD31_000805</name>
</gene>
<evidence type="ECO:0000313" key="2">
    <source>
        <dbReference type="EMBL" id="MBM7850593.1"/>
    </source>
</evidence>
<feature type="transmembrane region" description="Helical" evidence="1">
    <location>
        <begin position="12"/>
        <end position="31"/>
    </location>
</feature>
<organism evidence="2 3">
    <name type="scientific">Methylopila capsulata</name>
    <dbReference type="NCBI Taxonomy" id="61654"/>
    <lineage>
        <taxon>Bacteria</taxon>
        <taxon>Pseudomonadati</taxon>
        <taxon>Pseudomonadota</taxon>
        <taxon>Alphaproteobacteria</taxon>
        <taxon>Hyphomicrobiales</taxon>
        <taxon>Methylopilaceae</taxon>
        <taxon>Methylopila</taxon>
    </lineage>
</organism>
<keyword evidence="1" id="KW-1133">Transmembrane helix</keyword>